<organism evidence="1 2">
    <name type="scientific">Larinioides sclopetarius</name>
    <dbReference type="NCBI Taxonomy" id="280406"/>
    <lineage>
        <taxon>Eukaryota</taxon>
        <taxon>Metazoa</taxon>
        <taxon>Ecdysozoa</taxon>
        <taxon>Arthropoda</taxon>
        <taxon>Chelicerata</taxon>
        <taxon>Arachnida</taxon>
        <taxon>Araneae</taxon>
        <taxon>Araneomorphae</taxon>
        <taxon>Entelegynae</taxon>
        <taxon>Araneoidea</taxon>
        <taxon>Araneidae</taxon>
        <taxon>Larinioides</taxon>
    </lineage>
</organism>
<dbReference type="Proteomes" id="UP001497382">
    <property type="component" value="Unassembled WGS sequence"/>
</dbReference>
<proteinExistence type="predicted"/>
<name>A0AAV2BGI0_9ARAC</name>
<reference evidence="1 2" key="1">
    <citation type="submission" date="2024-04" db="EMBL/GenBank/DDBJ databases">
        <authorList>
            <person name="Rising A."/>
            <person name="Reimegard J."/>
            <person name="Sonavane S."/>
            <person name="Akerstrom W."/>
            <person name="Nylinder S."/>
            <person name="Hedman E."/>
            <person name="Kallberg Y."/>
        </authorList>
    </citation>
    <scope>NUCLEOTIDE SEQUENCE [LARGE SCALE GENOMIC DNA]</scope>
</reference>
<evidence type="ECO:0000313" key="2">
    <source>
        <dbReference type="Proteomes" id="UP001497382"/>
    </source>
</evidence>
<protein>
    <submittedName>
        <fullName evidence="1">Uncharacterized protein</fullName>
    </submittedName>
</protein>
<dbReference type="EMBL" id="CAXIEN010000367">
    <property type="protein sequence ID" value="CAL1295336.1"/>
    <property type="molecule type" value="Genomic_DNA"/>
</dbReference>
<accession>A0AAV2BGI0</accession>
<evidence type="ECO:0000313" key="1">
    <source>
        <dbReference type="EMBL" id="CAL1295336.1"/>
    </source>
</evidence>
<comment type="caution">
    <text evidence="1">The sequence shown here is derived from an EMBL/GenBank/DDBJ whole genome shotgun (WGS) entry which is preliminary data.</text>
</comment>
<gene>
    <name evidence="1" type="ORF">LARSCL_LOCUS19224</name>
</gene>
<dbReference type="AlphaFoldDB" id="A0AAV2BGI0"/>
<sequence length="42" mass="4680">MTATSSSSLCGSRNCTLLKRVTFRQDSINIFFPCVKDPVGWL</sequence>
<keyword evidence="2" id="KW-1185">Reference proteome</keyword>